<keyword evidence="1" id="KW-0812">Transmembrane</keyword>
<gene>
    <name evidence="2" type="ORF">GCM10009843_15840</name>
</gene>
<keyword evidence="1" id="KW-0472">Membrane</keyword>
<comment type="caution">
    <text evidence="2">The sequence shown here is derived from an EMBL/GenBank/DDBJ whole genome shotgun (WGS) entry which is preliminary data.</text>
</comment>
<dbReference type="Proteomes" id="UP001500575">
    <property type="component" value="Unassembled WGS sequence"/>
</dbReference>
<keyword evidence="1" id="KW-1133">Transmembrane helix</keyword>
<accession>A0ABP5JR75</accession>
<proteinExistence type="predicted"/>
<feature type="transmembrane region" description="Helical" evidence="1">
    <location>
        <begin position="105"/>
        <end position="124"/>
    </location>
</feature>
<sequence length="125" mass="12882">MTTALVAVFLIAHGLVHTAIWLTRPDPEHPAPFEPDHSALLTVNGAPASLVHRTSVVLAVGSAVLYVIAGVLVAFDAPGRVEVAAAAAIVGLSLKLLFFHPWLSLGVILDALVLAAAVTGWPVGL</sequence>
<name>A0ABP5JR75_9ACTN</name>
<keyword evidence="3" id="KW-1185">Reference proteome</keyword>
<feature type="transmembrane region" description="Helical" evidence="1">
    <location>
        <begin position="56"/>
        <end position="75"/>
    </location>
</feature>
<evidence type="ECO:0000313" key="3">
    <source>
        <dbReference type="Proteomes" id="UP001500575"/>
    </source>
</evidence>
<evidence type="ECO:0000313" key="2">
    <source>
        <dbReference type="EMBL" id="GAA2121526.1"/>
    </source>
</evidence>
<dbReference type="EMBL" id="BAAAQQ010000007">
    <property type="protein sequence ID" value="GAA2121526.1"/>
    <property type="molecule type" value="Genomic_DNA"/>
</dbReference>
<organism evidence="2 3">
    <name type="scientific">Nocardioides bigeumensis</name>
    <dbReference type="NCBI Taxonomy" id="433657"/>
    <lineage>
        <taxon>Bacteria</taxon>
        <taxon>Bacillati</taxon>
        <taxon>Actinomycetota</taxon>
        <taxon>Actinomycetes</taxon>
        <taxon>Propionibacteriales</taxon>
        <taxon>Nocardioidaceae</taxon>
        <taxon>Nocardioides</taxon>
    </lineage>
</organism>
<dbReference type="RefSeq" id="WP_344303141.1">
    <property type="nucleotide sequence ID" value="NZ_BAAAQQ010000007.1"/>
</dbReference>
<protein>
    <submittedName>
        <fullName evidence="2">Uncharacterized protein</fullName>
    </submittedName>
</protein>
<reference evidence="3" key="1">
    <citation type="journal article" date="2019" name="Int. J. Syst. Evol. Microbiol.">
        <title>The Global Catalogue of Microorganisms (GCM) 10K type strain sequencing project: providing services to taxonomists for standard genome sequencing and annotation.</title>
        <authorList>
            <consortium name="The Broad Institute Genomics Platform"/>
            <consortium name="The Broad Institute Genome Sequencing Center for Infectious Disease"/>
            <person name="Wu L."/>
            <person name="Ma J."/>
        </authorList>
    </citation>
    <scope>NUCLEOTIDE SEQUENCE [LARGE SCALE GENOMIC DNA]</scope>
    <source>
        <strain evidence="3">JCM 16021</strain>
    </source>
</reference>
<evidence type="ECO:0000256" key="1">
    <source>
        <dbReference type="SAM" id="Phobius"/>
    </source>
</evidence>